<dbReference type="PANTHER" id="PTHR43833">
    <property type="entry name" value="POTASSIUM CHANNEL PROTEIN 2-RELATED-RELATED"/>
    <property type="match status" value="1"/>
</dbReference>
<dbReference type="PROSITE" id="PS51201">
    <property type="entry name" value="RCK_N"/>
    <property type="match status" value="1"/>
</dbReference>
<dbReference type="Pfam" id="PF02080">
    <property type="entry name" value="TrkA_C"/>
    <property type="match status" value="1"/>
</dbReference>
<feature type="domain" description="RCK N-terminal" evidence="1">
    <location>
        <begin position="1"/>
        <end position="118"/>
    </location>
</feature>
<dbReference type="GO" id="GO:0006813">
    <property type="term" value="P:potassium ion transport"/>
    <property type="evidence" value="ECO:0007669"/>
    <property type="project" value="InterPro"/>
</dbReference>
<protein>
    <submittedName>
        <fullName evidence="3">TrkA family potassium uptake protein</fullName>
    </submittedName>
</protein>
<dbReference type="InterPro" id="IPR006037">
    <property type="entry name" value="RCK_C"/>
</dbReference>
<sequence length="217" mass="24859">MKSILIIGLGRFGHHLCLNMARLGNDVMIVDQKEECLEDLLPYVTSAKIGDCTNETVLKSLGIANFDLCFVCIGTNFQSSLEITSLVKELGGRRVISKANRDIHAKFLLRNGADEVIYPDRDIAEKLSVRYSTDHVFDYIELTPEYSIYEIPPLPEWVHKTIREMDIRNRYHISVLGIKREGRAQLMPPADYVIQAQEHLMVIGKREHIEHILKELK</sequence>
<dbReference type="PROSITE" id="PS51202">
    <property type="entry name" value="RCK_C"/>
    <property type="match status" value="1"/>
</dbReference>
<reference evidence="3" key="1">
    <citation type="submission" date="2024-06" db="EMBL/GenBank/DDBJ databases">
        <title>Lacrimispora cavernae sp. nov., a novel anaerobe isolated from bat guano pile inside a cave.</title>
        <authorList>
            <person name="Miller S.L."/>
            <person name="Lu N."/>
            <person name="King J."/>
            <person name="Sankaranarayanan K."/>
            <person name="Lawson P.A."/>
        </authorList>
    </citation>
    <scope>NUCLEOTIDE SEQUENCE</scope>
    <source>
        <strain evidence="3">BS-2</strain>
    </source>
</reference>
<evidence type="ECO:0000313" key="3">
    <source>
        <dbReference type="EMBL" id="XBS55089.1"/>
    </source>
</evidence>
<dbReference type="InterPro" id="IPR036721">
    <property type="entry name" value="RCK_C_sf"/>
</dbReference>
<evidence type="ECO:0000259" key="2">
    <source>
        <dbReference type="PROSITE" id="PS51202"/>
    </source>
</evidence>
<dbReference type="RefSeq" id="WP_349947773.1">
    <property type="nucleotide sequence ID" value="NZ_CP157940.1"/>
</dbReference>
<dbReference type="GO" id="GO:0008324">
    <property type="term" value="F:monoatomic cation transmembrane transporter activity"/>
    <property type="evidence" value="ECO:0007669"/>
    <property type="project" value="InterPro"/>
</dbReference>
<name>A0AAU7PRR4_9FIRM</name>
<dbReference type="Gene3D" id="3.30.70.1450">
    <property type="entry name" value="Regulator of K+ conductance, C-terminal domain"/>
    <property type="match status" value="1"/>
</dbReference>
<accession>A0AAU7PRR4</accession>
<dbReference type="Gene3D" id="3.40.50.720">
    <property type="entry name" value="NAD(P)-binding Rossmann-like Domain"/>
    <property type="match status" value="1"/>
</dbReference>
<dbReference type="InterPro" id="IPR036291">
    <property type="entry name" value="NAD(P)-bd_dom_sf"/>
</dbReference>
<evidence type="ECO:0000259" key="1">
    <source>
        <dbReference type="PROSITE" id="PS51201"/>
    </source>
</evidence>
<dbReference type="Pfam" id="PF02254">
    <property type="entry name" value="TrkA_N"/>
    <property type="match status" value="1"/>
</dbReference>
<feature type="domain" description="RCK C-terminal" evidence="2">
    <location>
        <begin position="134"/>
        <end position="217"/>
    </location>
</feature>
<gene>
    <name evidence="3" type="ORF">ABFV83_04610</name>
</gene>
<proteinExistence type="predicted"/>
<dbReference type="PANTHER" id="PTHR43833:SF7">
    <property type="entry name" value="KTR SYSTEM POTASSIUM UPTAKE PROTEIN C"/>
    <property type="match status" value="1"/>
</dbReference>
<dbReference type="SUPFAM" id="SSF51735">
    <property type="entry name" value="NAD(P)-binding Rossmann-fold domains"/>
    <property type="match status" value="1"/>
</dbReference>
<dbReference type="InterPro" id="IPR003148">
    <property type="entry name" value="RCK_N"/>
</dbReference>
<organism evidence="3">
    <name type="scientific">Lacrimispora sp. BS-2</name>
    <dbReference type="NCBI Taxonomy" id="3151850"/>
    <lineage>
        <taxon>Bacteria</taxon>
        <taxon>Bacillati</taxon>
        <taxon>Bacillota</taxon>
        <taxon>Clostridia</taxon>
        <taxon>Lachnospirales</taxon>
        <taxon>Lachnospiraceae</taxon>
        <taxon>Lacrimispora</taxon>
    </lineage>
</organism>
<dbReference type="AlphaFoldDB" id="A0AAU7PRR4"/>
<dbReference type="InterPro" id="IPR050721">
    <property type="entry name" value="Trk_Ktr_HKT_K-transport"/>
</dbReference>
<dbReference type="SUPFAM" id="SSF116726">
    <property type="entry name" value="TrkA C-terminal domain-like"/>
    <property type="match status" value="1"/>
</dbReference>
<dbReference type="EMBL" id="CP157940">
    <property type="protein sequence ID" value="XBS55089.1"/>
    <property type="molecule type" value="Genomic_DNA"/>
</dbReference>